<keyword evidence="4" id="KW-1185">Reference proteome</keyword>
<keyword evidence="2" id="KW-0732">Signal</keyword>
<protein>
    <submittedName>
        <fullName evidence="3">Intradiol ring-cleavage dioxygenase</fullName>
    </submittedName>
</protein>
<proteinExistence type="predicted"/>
<evidence type="ECO:0000256" key="1">
    <source>
        <dbReference type="SAM" id="MobiDB-lite"/>
    </source>
</evidence>
<dbReference type="PANTHER" id="PTHR34315">
    <property type="match status" value="1"/>
</dbReference>
<sequence>MQLSIFVLVYATVQCLVLAHPGHAEKSGEPQLLRYKASLRKRYDDCLSVLGTDGLNSRSMARRSLMAESLRTRRGLSSRDTDDVLNTSHLYSESHAVTLAESGFFGHSGICILNPQGDNGPFWVKGEFIRSGILEDQPGVPVVLEFQFIDVSTCSPVEGLYVDTWSCNSTGIYSGVQGPGNGNIDDESNLDKTFLRGVQKSNNDGIVVFKTLFPGHYAGRSTHHHIVAHHNATLLPNNTLTGGSVPHIGQLFWDQDLINKVEATAPYNTNSVELLANENDYVFAQETNGTTSDPVLNYVYLGKSLEQGLFGWTTIVVDLSAEYSPNYSFVWTENGSEEAGDGIEDLFPSGWETLTAPPGASAPQTSESEVPATNSTSTPGRPEAPTEWA</sequence>
<dbReference type="Gene3D" id="2.60.130.10">
    <property type="entry name" value="Aromatic compound dioxygenase"/>
    <property type="match status" value="1"/>
</dbReference>
<dbReference type="RefSeq" id="XP_070892734.1">
    <property type="nucleotide sequence ID" value="XM_071047316.1"/>
</dbReference>
<feature type="region of interest" description="Disordered" evidence="1">
    <location>
        <begin position="339"/>
        <end position="389"/>
    </location>
</feature>
<keyword evidence="3" id="KW-0560">Oxidoreductase</keyword>
<accession>A0ABR4JCS4</accession>
<reference evidence="3 4" key="1">
    <citation type="submission" date="2024-07" db="EMBL/GenBank/DDBJ databases">
        <title>Section-level genome sequencing and comparative genomics of Aspergillus sections Usti and Cavernicolus.</title>
        <authorList>
            <consortium name="Lawrence Berkeley National Laboratory"/>
            <person name="Nybo J.L."/>
            <person name="Vesth T.C."/>
            <person name="Theobald S."/>
            <person name="Frisvad J.C."/>
            <person name="Larsen T.O."/>
            <person name="Kjaerboelling I."/>
            <person name="Rothschild-Mancinelli K."/>
            <person name="Lyhne E.K."/>
            <person name="Kogle M.E."/>
            <person name="Barry K."/>
            <person name="Clum A."/>
            <person name="Na H."/>
            <person name="Ledsgaard L."/>
            <person name="Lin J."/>
            <person name="Lipzen A."/>
            <person name="Kuo A."/>
            <person name="Riley R."/>
            <person name="Mondo S."/>
            <person name="LaButti K."/>
            <person name="Haridas S."/>
            <person name="Pangalinan J."/>
            <person name="Salamov A.A."/>
            <person name="Simmons B.A."/>
            <person name="Magnuson J.K."/>
            <person name="Chen J."/>
            <person name="Drula E."/>
            <person name="Henrissat B."/>
            <person name="Wiebenga A."/>
            <person name="Lubbers R.J."/>
            <person name="Gomes A.C."/>
            <person name="Macurrencykelacurrency M.R."/>
            <person name="Stajich J."/>
            <person name="Grigoriev I.V."/>
            <person name="Mortensen U.H."/>
            <person name="De vries R.P."/>
            <person name="Baker S.E."/>
            <person name="Andersen M.R."/>
        </authorList>
    </citation>
    <scope>NUCLEOTIDE SEQUENCE [LARGE SCALE GENOMIC DNA]</scope>
    <source>
        <strain evidence="3 4">CBS 756.74</strain>
    </source>
</reference>
<feature type="signal peptide" evidence="2">
    <location>
        <begin position="1"/>
        <end position="19"/>
    </location>
</feature>
<dbReference type="InterPro" id="IPR015889">
    <property type="entry name" value="Intradiol_dOase_core"/>
</dbReference>
<dbReference type="SUPFAM" id="SSF49482">
    <property type="entry name" value="Aromatic compound dioxygenase"/>
    <property type="match status" value="1"/>
</dbReference>
<dbReference type="EMBL" id="JBFXLR010000092">
    <property type="protein sequence ID" value="KAL2837831.1"/>
    <property type="molecule type" value="Genomic_DNA"/>
</dbReference>
<comment type="caution">
    <text evidence="3">The sequence shown here is derived from an EMBL/GenBank/DDBJ whole genome shotgun (WGS) entry which is preliminary data.</text>
</comment>
<dbReference type="PANTHER" id="PTHR34315:SF9">
    <property type="entry name" value="INTRADIOL RING-CLEAVAGE DIOXYGENASES DOMAIN-CONTAINING PROTEIN-RELATED"/>
    <property type="match status" value="1"/>
</dbReference>
<organism evidence="3 4">
    <name type="scientific">Aspergillus pseudodeflectus</name>
    <dbReference type="NCBI Taxonomy" id="176178"/>
    <lineage>
        <taxon>Eukaryota</taxon>
        <taxon>Fungi</taxon>
        <taxon>Dikarya</taxon>
        <taxon>Ascomycota</taxon>
        <taxon>Pezizomycotina</taxon>
        <taxon>Eurotiomycetes</taxon>
        <taxon>Eurotiomycetidae</taxon>
        <taxon>Eurotiales</taxon>
        <taxon>Aspergillaceae</taxon>
        <taxon>Aspergillus</taxon>
        <taxon>Aspergillus subgen. Nidulantes</taxon>
    </lineage>
</organism>
<evidence type="ECO:0000313" key="3">
    <source>
        <dbReference type="EMBL" id="KAL2837831.1"/>
    </source>
</evidence>
<feature type="compositionally biased region" description="Polar residues" evidence="1">
    <location>
        <begin position="362"/>
        <end position="379"/>
    </location>
</feature>
<gene>
    <name evidence="3" type="ORF">BJX68DRAFT_272916</name>
</gene>
<evidence type="ECO:0000256" key="2">
    <source>
        <dbReference type="SAM" id="SignalP"/>
    </source>
</evidence>
<dbReference type="GeneID" id="98162480"/>
<dbReference type="GO" id="GO:0051213">
    <property type="term" value="F:dioxygenase activity"/>
    <property type="evidence" value="ECO:0007669"/>
    <property type="project" value="UniProtKB-KW"/>
</dbReference>
<evidence type="ECO:0000313" key="4">
    <source>
        <dbReference type="Proteomes" id="UP001610444"/>
    </source>
</evidence>
<feature type="chain" id="PRO_5047247865" evidence="2">
    <location>
        <begin position="20"/>
        <end position="389"/>
    </location>
</feature>
<dbReference type="CDD" id="cd03457">
    <property type="entry name" value="intradiol_dioxygenase_like"/>
    <property type="match status" value="1"/>
</dbReference>
<dbReference type="Proteomes" id="UP001610444">
    <property type="component" value="Unassembled WGS sequence"/>
</dbReference>
<keyword evidence="3" id="KW-0223">Dioxygenase</keyword>
<name>A0ABR4JCS4_9EURO</name>